<dbReference type="AlphaFoldDB" id="A0A445MYF7"/>
<sequence length="261" mass="29715">MISNEMTSPAASLVITVHDGERYLAEAVESVLAQTRRDFELVVWDDGSTDRTLEIAGDYAKLDDRVRVVAAKYLGRTPALKAAIAETTAPYLGWVDSDDILAATTLEETAAVLDRESSVGLVYTDYVTIGEDGKARGYGNRCRIPFSKDRMLLDFMTFHFRLMRRSAFDAAGGIDESFRCAEDYDLCLRMAELTEVRHIRKPLYYYRIHADSISQRMRIEQIHCARDAVTRALERRGLSDRFEIDLQIRGRFSLRRRKPNG</sequence>
<dbReference type="PANTHER" id="PTHR43685:SF2">
    <property type="entry name" value="GLYCOSYLTRANSFERASE 2-LIKE DOMAIN-CONTAINING PROTEIN"/>
    <property type="match status" value="1"/>
</dbReference>
<reference evidence="2" key="1">
    <citation type="submission" date="2018-01" db="EMBL/GenBank/DDBJ databases">
        <authorList>
            <person name="Regsiter A."/>
            <person name="William W."/>
        </authorList>
    </citation>
    <scope>NUCLEOTIDE SEQUENCE</scope>
    <source>
        <strain evidence="2">TRIP AH-1</strain>
    </source>
</reference>
<proteinExistence type="predicted"/>
<dbReference type="GO" id="GO:0016740">
    <property type="term" value="F:transferase activity"/>
    <property type="evidence" value="ECO:0007669"/>
    <property type="project" value="UniProtKB-KW"/>
</dbReference>
<dbReference type="InterPro" id="IPR029044">
    <property type="entry name" value="Nucleotide-diphossugar_trans"/>
</dbReference>
<protein>
    <submittedName>
        <fullName evidence="2">Glycosyl transferase</fullName>
    </submittedName>
</protein>
<evidence type="ECO:0000259" key="1">
    <source>
        <dbReference type="Pfam" id="PF00535"/>
    </source>
</evidence>
<organism evidence="2">
    <name type="scientific">uncultured Desulfobacterium sp</name>
    <dbReference type="NCBI Taxonomy" id="201089"/>
    <lineage>
        <taxon>Bacteria</taxon>
        <taxon>Pseudomonadati</taxon>
        <taxon>Thermodesulfobacteriota</taxon>
        <taxon>Desulfobacteria</taxon>
        <taxon>Desulfobacterales</taxon>
        <taxon>Desulfobacteriaceae</taxon>
        <taxon>Desulfobacterium</taxon>
        <taxon>environmental samples</taxon>
    </lineage>
</organism>
<dbReference type="InterPro" id="IPR001173">
    <property type="entry name" value="Glyco_trans_2-like"/>
</dbReference>
<evidence type="ECO:0000313" key="2">
    <source>
        <dbReference type="EMBL" id="SPD74391.1"/>
    </source>
</evidence>
<name>A0A445MYF7_9BACT</name>
<gene>
    <name evidence="2" type="ORF">PITCH_A230077</name>
</gene>
<dbReference type="EMBL" id="OJIN01000146">
    <property type="protein sequence ID" value="SPD74391.1"/>
    <property type="molecule type" value="Genomic_DNA"/>
</dbReference>
<dbReference type="PANTHER" id="PTHR43685">
    <property type="entry name" value="GLYCOSYLTRANSFERASE"/>
    <property type="match status" value="1"/>
</dbReference>
<dbReference type="Gene3D" id="3.90.550.10">
    <property type="entry name" value="Spore Coat Polysaccharide Biosynthesis Protein SpsA, Chain A"/>
    <property type="match status" value="1"/>
</dbReference>
<dbReference type="InterPro" id="IPR050834">
    <property type="entry name" value="Glycosyltransf_2"/>
</dbReference>
<dbReference type="SUPFAM" id="SSF53448">
    <property type="entry name" value="Nucleotide-diphospho-sugar transferases"/>
    <property type="match status" value="1"/>
</dbReference>
<accession>A0A445MYF7</accession>
<feature type="domain" description="Glycosyltransferase 2-like" evidence="1">
    <location>
        <begin position="12"/>
        <end position="169"/>
    </location>
</feature>
<keyword evidence="2" id="KW-0808">Transferase</keyword>
<dbReference type="Pfam" id="PF00535">
    <property type="entry name" value="Glycos_transf_2"/>
    <property type="match status" value="1"/>
</dbReference>